<proteinExistence type="predicted"/>
<dbReference type="Proteomes" id="UP000325579">
    <property type="component" value="Unassembled WGS sequence"/>
</dbReference>
<dbReference type="EMBL" id="ML736745">
    <property type="protein sequence ID" value="KAE8408095.1"/>
    <property type="molecule type" value="Genomic_DNA"/>
</dbReference>
<accession>A0A5N6HU21</accession>
<accession>A0A5N7DP47</accession>
<protein>
    <submittedName>
        <fullName evidence="1">Uncharacterized protein</fullName>
    </submittedName>
</protein>
<reference evidence="1 2" key="1">
    <citation type="submission" date="2019-04" db="EMBL/GenBank/DDBJ databases">
        <authorList>
            <consortium name="DOE Joint Genome Institute"/>
            <person name="Mondo S."/>
            <person name="Kjaerbolling I."/>
            <person name="Vesth T."/>
            <person name="Frisvad J.C."/>
            <person name="Nybo J.L."/>
            <person name="Theobald S."/>
            <person name="Kildgaard S."/>
            <person name="Isbrandt T."/>
            <person name="Kuo A."/>
            <person name="Sato A."/>
            <person name="Lyhne E.K."/>
            <person name="Kogle M.E."/>
            <person name="Wiebenga A."/>
            <person name="Kun R.S."/>
            <person name="Lubbers R.J."/>
            <person name="Makela M.R."/>
            <person name="Barry K."/>
            <person name="Chovatia M."/>
            <person name="Clum A."/>
            <person name="Daum C."/>
            <person name="Haridas S."/>
            <person name="He G."/>
            <person name="LaButti K."/>
            <person name="Lipzen A."/>
            <person name="Riley R."/>
            <person name="Salamov A."/>
            <person name="Simmons B.A."/>
            <person name="Magnuson J.K."/>
            <person name="Henrissat B."/>
            <person name="Mortensen U.H."/>
            <person name="Larsen T.O."/>
            <person name="Devries R.P."/>
            <person name="Grigoriev I.V."/>
            <person name="Machida M."/>
            <person name="Baker S.E."/>
            <person name="Andersen M.R."/>
            <person name="Cantor M.N."/>
            <person name="Hua S.X."/>
        </authorList>
    </citation>
    <scope>NUCLEOTIDE SEQUENCE [LARGE SCALE GENOMIC DNA]</scope>
    <source>
        <strain evidence="1 2">CBS 119388</strain>
    </source>
</reference>
<sequence>MRRNKVSQHDINCGYADKKSVPYSELRSRRLSQCAERGRTLEGTLNQCTGQKRVPTKVETVCQRWPELPVFSVSPTRWAENHGSDQRDHIIWYPRAQCANVTFPPRVTPLGSSADALSLSWKEETNTPFWLADSSSLSGVSRMHLIDLVDSRERIHAKESLLCSWIRSTGRKAGYCVQPMGRSDGGGVVCMNVCTVRGHTNRRIRLIRTSTT</sequence>
<dbReference type="AlphaFoldDB" id="A0A5N6HU21"/>
<gene>
    <name evidence="1" type="ORF">BDV37DRAFT_208758</name>
</gene>
<dbReference type="GeneID" id="43664661"/>
<dbReference type="RefSeq" id="XP_031945414.1">
    <property type="nucleotide sequence ID" value="XM_032079970.1"/>
</dbReference>
<name>A0A5N6HU21_9EURO</name>
<keyword evidence="2" id="KW-1185">Reference proteome</keyword>
<organism evidence="1 2">
    <name type="scientific">Aspergillus pseudonomiae</name>
    <dbReference type="NCBI Taxonomy" id="1506151"/>
    <lineage>
        <taxon>Eukaryota</taxon>
        <taxon>Fungi</taxon>
        <taxon>Dikarya</taxon>
        <taxon>Ascomycota</taxon>
        <taxon>Pezizomycotina</taxon>
        <taxon>Eurotiomycetes</taxon>
        <taxon>Eurotiomycetidae</taxon>
        <taxon>Eurotiales</taxon>
        <taxon>Aspergillaceae</taxon>
        <taxon>Aspergillus</taxon>
        <taxon>Aspergillus subgen. Circumdati</taxon>
    </lineage>
</organism>
<evidence type="ECO:0000313" key="1">
    <source>
        <dbReference type="EMBL" id="KAE8408095.1"/>
    </source>
</evidence>
<evidence type="ECO:0000313" key="2">
    <source>
        <dbReference type="Proteomes" id="UP000325579"/>
    </source>
</evidence>